<feature type="transmembrane region" description="Helical" evidence="1">
    <location>
        <begin position="130"/>
        <end position="146"/>
    </location>
</feature>
<reference evidence="2 3" key="1">
    <citation type="journal article" date="2019" name="Int. J. Syst. Evol. Microbiol.">
        <title>The Global Catalogue of Microorganisms (GCM) 10K type strain sequencing project: providing services to taxonomists for standard genome sequencing and annotation.</title>
        <authorList>
            <consortium name="The Broad Institute Genomics Platform"/>
            <consortium name="The Broad Institute Genome Sequencing Center for Infectious Disease"/>
            <person name="Wu L."/>
            <person name="Ma J."/>
        </authorList>
    </citation>
    <scope>NUCLEOTIDE SEQUENCE [LARGE SCALE GENOMIC DNA]</scope>
    <source>
        <strain evidence="2 3">JCM 3325</strain>
    </source>
</reference>
<gene>
    <name evidence="2" type="ORF">GCM10010191_60560</name>
</gene>
<keyword evidence="1" id="KW-0812">Transmembrane</keyword>
<protein>
    <submittedName>
        <fullName evidence="2">DoxX family membrane protein</fullName>
    </submittedName>
</protein>
<name>A0ABN3JRW4_9ACTN</name>
<keyword evidence="3" id="KW-1185">Reference proteome</keyword>
<organism evidence="2 3">
    <name type="scientific">Actinomadura vinacea</name>
    <dbReference type="NCBI Taxonomy" id="115336"/>
    <lineage>
        <taxon>Bacteria</taxon>
        <taxon>Bacillati</taxon>
        <taxon>Actinomycetota</taxon>
        <taxon>Actinomycetes</taxon>
        <taxon>Streptosporangiales</taxon>
        <taxon>Thermomonosporaceae</taxon>
        <taxon>Actinomadura</taxon>
    </lineage>
</organism>
<evidence type="ECO:0000313" key="3">
    <source>
        <dbReference type="Proteomes" id="UP001501231"/>
    </source>
</evidence>
<keyword evidence="1" id="KW-1133">Transmembrane helix</keyword>
<comment type="caution">
    <text evidence="2">The sequence shown here is derived from an EMBL/GenBank/DDBJ whole genome shotgun (WGS) entry which is preliminary data.</text>
</comment>
<dbReference type="EMBL" id="BAAARW010000022">
    <property type="protein sequence ID" value="GAA2437566.1"/>
    <property type="molecule type" value="Genomic_DNA"/>
</dbReference>
<feature type="transmembrane region" description="Helical" evidence="1">
    <location>
        <begin position="40"/>
        <end position="58"/>
    </location>
</feature>
<evidence type="ECO:0000313" key="2">
    <source>
        <dbReference type="EMBL" id="GAA2437566.1"/>
    </source>
</evidence>
<proteinExistence type="predicted"/>
<sequence>MKGDATMAVSTPKARDGHRVSRALHLTTPRPLTETPAARYVWAIARLALGWVFVWAFLDKTFGLGHETPASKAWVDGGSPTAGFLKNSPEGPFAGFYNDLAGQAWADWLFMIGLAGIGAALVLGIAMRAAAAAGALLLFMMWTAVLPPENNPFMDDHIIYAIVLVGLALVSAGNTLGLGRWWGETALVRRFPVLK</sequence>
<evidence type="ECO:0000256" key="1">
    <source>
        <dbReference type="SAM" id="Phobius"/>
    </source>
</evidence>
<keyword evidence="1" id="KW-0472">Membrane</keyword>
<feature type="transmembrane region" description="Helical" evidence="1">
    <location>
        <begin position="158"/>
        <end position="182"/>
    </location>
</feature>
<feature type="transmembrane region" description="Helical" evidence="1">
    <location>
        <begin position="105"/>
        <end position="123"/>
    </location>
</feature>
<accession>A0ABN3JRW4</accession>
<dbReference type="Proteomes" id="UP001501231">
    <property type="component" value="Unassembled WGS sequence"/>
</dbReference>